<dbReference type="HOGENOM" id="CLU_023194_1_3_7"/>
<dbReference type="InterPro" id="IPR050463">
    <property type="entry name" value="Gfo/Idh/MocA_oxidrdct_glycsds"/>
</dbReference>
<dbReference type="GO" id="GO:0000166">
    <property type="term" value="F:nucleotide binding"/>
    <property type="evidence" value="ECO:0007669"/>
    <property type="project" value="InterPro"/>
</dbReference>
<dbReference type="Gene3D" id="3.40.50.720">
    <property type="entry name" value="NAD(P)-binding Rossmann-like Domain"/>
    <property type="match status" value="1"/>
</dbReference>
<dbReference type="RefSeq" id="WP_012634017.1">
    <property type="nucleotide sequence ID" value="NC_011891.1"/>
</dbReference>
<keyword evidence="1" id="KW-0560">Oxidoreductase</keyword>
<evidence type="ECO:0000259" key="3">
    <source>
        <dbReference type="Pfam" id="PF22725"/>
    </source>
</evidence>
<feature type="domain" description="Gfo/Idh/MocA-like oxidoreductase N-terminal" evidence="2">
    <location>
        <begin position="9"/>
        <end position="129"/>
    </location>
</feature>
<dbReference type="PANTHER" id="PTHR43818">
    <property type="entry name" value="BCDNA.GH03377"/>
    <property type="match status" value="1"/>
</dbReference>
<proteinExistence type="predicted"/>
<evidence type="ECO:0000259" key="2">
    <source>
        <dbReference type="Pfam" id="PF01408"/>
    </source>
</evidence>
<name>B8JEY8_ANAD2</name>
<dbReference type="KEGG" id="acp:A2cp1_2947"/>
<evidence type="ECO:0000313" key="4">
    <source>
        <dbReference type="EMBL" id="ACL66284.1"/>
    </source>
</evidence>
<dbReference type="Pfam" id="PF22725">
    <property type="entry name" value="GFO_IDH_MocA_C3"/>
    <property type="match status" value="1"/>
</dbReference>
<dbReference type="EMBL" id="CP001359">
    <property type="protein sequence ID" value="ACL66284.1"/>
    <property type="molecule type" value="Genomic_DNA"/>
</dbReference>
<dbReference type="InterPro" id="IPR036291">
    <property type="entry name" value="NAD(P)-bd_dom_sf"/>
</dbReference>
<evidence type="ECO:0000313" key="5">
    <source>
        <dbReference type="Proteomes" id="UP000007089"/>
    </source>
</evidence>
<dbReference type="SUPFAM" id="SSF51735">
    <property type="entry name" value="NAD(P)-binding Rossmann-fold domains"/>
    <property type="match status" value="1"/>
</dbReference>
<dbReference type="InterPro" id="IPR000683">
    <property type="entry name" value="Gfo/Idh/MocA-like_OxRdtase_N"/>
</dbReference>
<keyword evidence="5" id="KW-1185">Reference proteome</keyword>
<dbReference type="AlphaFoldDB" id="B8JEY8"/>
<dbReference type="GO" id="GO:0016491">
    <property type="term" value="F:oxidoreductase activity"/>
    <property type="evidence" value="ECO:0007669"/>
    <property type="project" value="UniProtKB-KW"/>
</dbReference>
<accession>B8JEY8</accession>
<dbReference type="Proteomes" id="UP000007089">
    <property type="component" value="Chromosome"/>
</dbReference>
<dbReference type="InterPro" id="IPR055170">
    <property type="entry name" value="GFO_IDH_MocA-like_dom"/>
</dbReference>
<reference evidence="4" key="1">
    <citation type="submission" date="2009-01" db="EMBL/GenBank/DDBJ databases">
        <title>Complete sequence of Anaeromyxobacter dehalogenans 2CP-1.</title>
        <authorList>
            <consortium name="US DOE Joint Genome Institute"/>
            <person name="Lucas S."/>
            <person name="Copeland A."/>
            <person name="Lapidus A."/>
            <person name="Glavina del Rio T."/>
            <person name="Dalin E."/>
            <person name="Tice H."/>
            <person name="Bruce D."/>
            <person name="Goodwin L."/>
            <person name="Pitluck S."/>
            <person name="Saunders E."/>
            <person name="Brettin T."/>
            <person name="Detter J.C."/>
            <person name="Han C."/>
            <person name="Larimer F."/>
            <person name="Land M."/>
            <person name="Hauser L."/>
            <person name="Kyrpides N."/>
            <person name="Ovchinnikova G."/>
            <person name="Beliaev A.S."/>
            <person name="Richardson P."/>
        </authorList>
    </citation>
    <scope>NUCLEOTIDE SEQUENCE</scope>
    <source>
        <strain evidence="4">2CP-1</strain>
    </source>
</reference>
<evidence type="ECO:0000256" key="1">
    <source>
        <dbReference type="ARBA" id="ARBA00023002"/>
    </source>
</evidence>
<dbReference type="PANTHER" id="PTHR43818:SF11">
    <property type="entry name" value="BCDNA.GH03377"/>
    <property type="match status" value="1"/>
</dbReference>
<organism evidence="4 5">
    <name type="scientific">Anaeromyxobacter dehalogenans (strain ATCC BAA-258 / DSM 21875 / 2CP-1)</name>
    <dbReference type="NCBI Taxonomy" id="455488"/>
    <lineage>
        <taxon>Bacteria</taxon>
        <taxon>Pseudomonadati</taxon>
        <taxon>Myxococcota</taxon>
        <taxon>Myxococcia</taxon>
        <taxon>Myxococcales</taxon>
        <taxon>Cystobacterineae</taxon>
        <taxon>Anaeromyxobacteraceae</taxon>
        <taxon>Anaeromyxobacter</taxon>
    </lineage>
</organism>
<sequence>MAERDGAAVRVAVIGCGQIADAHLAQVRRAGAEVVAVCDATRHMAEQAAARWRVPAFYEGPDAVDAMLAEARPEVVHVTTPPASHLALATRALAAGAHVYVEKPVTVDAVEAVALEQAAARHGRLACAGHNLLFDPVIQRLRALVEAGALGEVVHADAVMGYDLAGPFGALLTAEPGHWIHRLPAGLAHNNLSHPLSLVLPLLGPGTPAVAHALGRRLRPERFGDARDAFHDELRILLEGPRATASVLFSCRIRPAQLALTVYGTRRAVHVSLDARTLRVVEGSHLPGPFQKVDWARRDASAAGAELLRRSADLALARLHYFEGMHRLFAAFYRAARTGGPAPVPLADARAVAQVIDAAAAACRRADAAAQEACA</sequence>
<dbReference type="SUPFAM" id="SSF55347">
    <property type="entry name" value="Glyceraldehyde-3-phosphate dehydrogenase-like, C-terminal domain"/>
    <property type="match status" value="1"/>
</dbReference>
<protein>
    <submittedName>
        <fullName evidence="4">Oxidoreductase domain protein</fullName>
    </submittedName>
</protein>
<dbReference type="Pfam" id="PF01408">
    <property type="entry name" value="GFO_IDH_MocA"/>
    <property type="match status" value="1"/>
</dbReference>
<gene>
    <name evidence="4" type="ordered locus">A2cp1_2947</name>
</gene>
<feature type="domain" description="GFO/IDH/MocA-like oxidoreductase" evidence="3">
    <location>
        <begin position="138"/>
        <end position="267"/>
    </location>
</feature>
<dbReference type="Gene3D" id="3.30.360.10">
    <property type="entry name" value="Dihydrodipicolinate Reductase, domain 2"/>
    <property type="match status" value="1"/>
</dbReference>